<sequence>MVAALAREAHLEADCRPDLGPATPAGHRSVAVSAALNTVAPHWPLAVIGVGLLGSAAWTLGLLYGAYSLALWAAS</sequence>
<name>A0A849HUW5_9HYPH</name>
<evidence type="ECO:0000256" key="1">
    <source>
        <dbReference type="SAM" id="Phobius"/>
    </source>
</evidence>
<organism evidence="2 3">
    <name type="scientific">Enterovirga aerilata</name>
    <dbReference type="NCBI Taxonomy" id="2730920"/>
    <lineage>
        <taxon>Bacteria</taxon>
        <taxon>Pseudomonadati</taxon>
        <taxon>Pseudomonadota</taxon>
        <taxon>Alphaproteobacteria</taxon>
        <taxon>Hyphomicrobiales</taxon>
        <taxon>Methylobacteriaceae</taxon>
        <taxon>Enterovirga</taxon>
    </lineage>
</organism>
<evidence type="ECO:0000313" key="2">
    <source>
        <dbReference type="EMBL" id="NNM71286.1"/>
    </source>
</evidence>
<evidence type="ECO:0000313" key="3">
    <source>
        <dbReference type="Proteomes" id="UP000564885"/>
    </source>
</evidence>
<gene>
    <name evidence="2" type="ORF">HJG44_02610</name>
</gene>
<dbReference type="RefSeq" id="WP_171216762.1">
    <property type="nucleotide sequence ID" value="NZ_JABEPP010000001.1"/>
</dbReference>
<keyword evidence="1" id="KW-0472">Membrane</keyword>
<comment type="caution">
    <text evidence="2">The sequence shown here is derived from an EMBL/GenBank/DDBJ whole genome shotgun (WGS) entry which is preliminary data.</text>
</comment>
<keyword evidence="1" id="KW-1133">Transmembrane helix</keyword>
<reference evidence="2 3" key="1">
    <citation type="submission" date="2020-04" db="EMBL/GenBank/DDBJ databases">
        <title>Enterovirga sp. isolate from soil.</title>
        <authorList>
            <person name="Chea S."/>
            <person name="Kim D.-U."/>
        </authorList>
    </citation>
    <scope>NUCLEOTIDE SEQUENCE [LARGE SCALE GENOMIC DNA]</scope>
    <source>
        <strain evidence="2 3">DB1703</strain>
    </source>
</reference>
<dbReference type="Proteomes" id="UP000564885">
    <property type="component" value="Unassembled WGS sequence"/>
</dbReference>
<feature type="transmembrane region" description="Helical" evidence="1">
    <location>
        <begin position="45"/>
        <end position="74"/>
    </location>
</feature>
<keyword evidence="1" id="KW-0812">Transmembrane</keyword>
<dbReference type="EMBL" id="JABEPP010000001">
    <property type="protein sequence ID" value="NNM71286.1"/>
    <property type="molecule type" value="Genomic_DNA"/>
</dbReference>
<protein>
    <submittedName>
        <fullName evidence="2">Uncharacterized protein</fullName>
    </submittedName>
</protein>
<accession>A0A849HUW5</accession>
<keyword evidence="3" id="KW-1185">Reference proteome</keyword>
<proteinExistence type="predicted"/>
<dbReference type="AlphaFoldDB" id="A0A849HUW5"/>